<feature type="transmembrane region" description="Helical" evidence="1">
    <location>
        <begin position="66"/>
        <end position="94"/>
    </location>
</feature>
<proteinExistence type="predicted"/>
<feature type="transmembrane region" description="Helical" evidence="1">
    <location>
        <begin position="148"/>
        <end position="169"/>
    </location>
</feature>
<gene>
    <name evidence="2" type="ORF">OBE_16449</name>
</gene>
<comment type="caution">
    <text evidence="2">The sequence shown here is derived from an EMBL/GenBank/DDBJ whole genome shotgun (WGS) entry which is preliminary data.</text>
</comment>
<keyword evidence="1" id="KW-1133">Transmembrane helix</keyword>
<keyword evidence="1" id="KW-0472">Membrane</keyword>
<dbReference type="AlphaFoldDB" id="K1RRH0"/>
<feature type="transmembrane region" description="Helical" evidence="1">
    <location>
        <begin position="220"/>
        <end position="239"/>
    </location>
</feature>
<feature type="transmembrane region" description="Helical" evidence="1">
    <location>
        <begin position="106"/>
        <end position="127"/>
    </location>
</feature>
<organism evidence="2">
    <name type="scientific">human gut metagenome</name>
    <dbReference type="NCBI Taxonomy" id="408170"/>
    <lineage>
        <taxon>unclassified sequences</taxon>
        <taxon>metagenomes</taxon>
        <taxon>organismal metagenomes</taxon>
    </lineage>
</organism>
<sequence length="365" mass="43104">MFENNKLINKFNFVEIIIIFFSILLKYLIIHKVSNLVLYPYLCGLLFLAFCVVFRKKVKHSELMKIMFLFLISVYFVVYYKDVNFLISFLLAIVCLDKENKSFIKIFMVSSIVLYILNIVFNFMGILPSNNLVRYTESGVITRYDLGFGHPNEVFLFWLPILFSAYYLYGENKAFYLITTLISLILFYLSNCRTGIVCALLLLVLGWIQSFTGKLKNFRFISIIFLMYSFISILIASKFGSNINDPINVALSYRPYYWNLYLDNNMLFSIFGHNYNTVWYIDNFYLYLLIDLGITGFLLYFILYFLSLKRLHFDYKLVLIIFVFLLYGLFESNVIIGSIQFAFAIQLKILIEDKKTRIILKNIEE</sequence>
<feature type="transmembrane region" description="Helical" evidence="1">
    <location>
        <begin position="12"/>
        <end position="30"/>
    </location>
</feature>
<name>K1RRH0_9ZZZZ</name>
<evidence type="ECO:0000256" key="1">
    <source>
        <dbReference type="SAM" id="Phobius"/>
    </source>
</evidence>
<feature type="transmembrane region" description="Helical" evidence="1">
    <location>
        <begin position="175"/>
        <end position="208"/>
    </location>
</feature>
<keyword evidence="1" id="KW-0812">Transmembrane</keyword>
<accession>K1RRH0</accession>
<evidence type="ECO:0000313" key="2">
    <source>
        <dbReference type="EMBL" id="EKC46139.1"/>
    </source>
</evidence>
<feature type="transmembrane region" description="Helical" evidence="1">
    <location>
        <begin position="36"/>
        <end position="54"/>
    </location>
</feature>
<feature type="transmembrane region" description="Helical" evidence="1">
    <location>
        <begin position="284"/>
        <end position="306"/>
    </location>
</feature>
<reference evidence="2" key="1">
    <citation type="journal article" date="2013" name="Environ. Microbiol.">
        <title>Microbiota from the distal guts of lean and obese adolescents exhibit partial functional redundancy besides clear differences in community structure.</title>
        <authorList>
            <person name="Ferrer M."/>
            <person name="Ruiz A."/>
            <person name="Lanza F."/>
            <person name="Haange S.B."/>
            <person name="Oberbach A."/>
            <person name="Till H."/>
            <person name="Bargiela R."/>
            <person name="Campoy C."/>
            <person name="Segura M.T."/>
            <person name="Richter M."/>
            <person name="von Bergen M."/>
            <person name="Seifert J."/>
            <person name="Suarez A."/>
        </authorList>
    </citation>
    <scope>NUCLEOTIDE SEQUENCE</scope>
</reference>
<dbReference type="EMBL" id="AJWZ01011204">
    <property type="protein sequence ID" value="EKC46139.1"/>
    <property type="molecule type" value="Genomic_DNA"/>
</dbReference>
<protein>
    <submittedName>
        <fullName evidence="2">Polysaccharide polymerase</fullName>
    </submittedName>
</protein>